<dbReference type="OrthoDB" id="147178at2"/>
<dbReference type="InterPro" id="IPR017941">
    <property type="entry name" value="Rieske_2Fe-2S"/>
</dbReference>
<dbReference type="EMBL" id="VJZE01000074">
    <property type="protein sequence ID" value="MPY40942.1"/>
    <property type="molecule type" value="Genomic_DNA"/>
</dbReference>
<dbReference type="GO" id="GO:0008695">
    <property type="term" value="F:3-phenylpropionate dioxygenase activity"/>
    <property type="evidence" value="ECO:0007669"/>
    <property type="project" value="UniProtKB-EC"/>
</dbReference>
<dbReference type="Gene3D" id="2.102.10.10">
    <property type="entry name" value="Rieske [2Fe-2S] iron-sulphur domain"/>
    <property type="match status" value="1"/>
</dbReference>
<dbReference type="GO" id="GO:0051537">
    <property type="term" value="F:2 iron, 2 sulfur cluster binding"/>
    <property type="evidence" value="ECO:0007669"/>
    <property type="project" value="UniProtKB-KW"/>
</dbReference>
<dbReference type="Pfam" id="PF00355">
    <property type="entry name" value="Rieske"/>
    <property type="match status" value="1"/>
</dbReference>
<dbReference type="GO" id="GO:0004497">
    <property type="term" value="F:monooxygenase activity"/>
    <property type="evidence" value="ECO:0007669"/>
    <property type="project" value="UniProtKB-ARBA"/>
</dbReference>
<keyword evidence="2" id="KW-0479">Metal-binding</keyword>
<name>A0A5N8W1G2_9ACTN</name>
<dbReference type="PANTHER" id="PTHR21496">
    <property type="entry name" value="FERREDOXIN-RELATED"/>
    <property type="match status" value="1"/>
</dbReference>
<feature type="domain" description="Rieske" evidence="5">
    <location>
        <begin position="10"/>
        <end position="109"/>
    </location>
</feature>
<sequence length="122" mass="12588">MSTSITGTGIRVAAEGDIEDGEALKVPAETTGHDDAIAVFHDGGTYYALDDTCSHGQASLSDGWIEGGEVECPLHSARFCLKSGEPQCMPATAAVRAHRVEVHDGAIWLHPGAPGSGEEATG</sequence>
<dbReference type="AlphaFoldDB" id="A0A5N8W1G2"/>
<keyword evidence="4" id="KW-0411">Iron-sulfur</keyword>
<dbReference type="SUPFAM" id="SSF50022">
    <property type="entry name" value="ISP domain"/>
    <property type="match status" value="1"/>
</dbReference>
<evidence type="ECO:0000313" key="7">
    <source>
        <dbReference type="Proteomes" id="UP000326979"/>
    </source>
</evidence>
<evidence type="ECO:0000259" key="5">
    <source>
        <dbReference type="PROSITE" id="PS51296"/>
    </source>
</evidence>
<dbReference type="CDD" id="cd03528">
    <property type="entry name" value="Rieske_RO_ferredoxin"/>
    <property type="match status" value="1"/>
</dbReference>
<accession>A0A5N8W1G2</accession>
<dbReference type="EC" id="1.14.12.19" evidence="6"/>
<comment type="caution">
    <text evidence="6">The sequence shown here is derived from an EMBL/GenBank/DDBJ whole genome shotgun (WGS) entry which is preliminary data.</text>
</comment>
<protein>
    <submittedName>
        <fullName evidence="6">Bifunctional 3-phenylpropionate/cinnamic acid dioxygenase ferredoxin subunit</fullName>
        <ecNumber evidence="6">1.14.12.19</ecNumber>
    </submittedName>
</protein>
<evidence type="ECO:0000313" key="6">
    <source>
        <dbReference type="EMBL" id="MPY40942.1"/>
    </source>
</evidence>
<keyword evidence="6" id="KW-0223">Dioxygenase</keyword>
<dbReference type="InterPro" id="IPR036922">
    <property type="entry name" value="Rieske_2Fe-2S_sf"/>
</dbReference>
<evidence type="ECO:0000256" key="1">
    <source>
        <dbReference type="ARBA" id="ARBA00022714"/>
    </source>
</evidence>
<dbReference type="PROSITE" id="PS51296">
    <property type="entry name" value="RIESKE"/>
    <property type="match status" value="1"/>
</dbReference>
<keyword evidence="7" id="KW-1185">Reference proteome</keyword>
<dbReference type="NCBIfam" id="NF007422">
    <property type="entry name" value="PRK09965.1"/>
    <property type="match status" value="1"/>
</dbReference>
<keyword evidence="1" id="KW-0001">2Fe-2S</keyword>
<keyword evidence="3" id="KW-0408">Iron</keyword>
<dbReference type="RefSeq" id="WP_152783920.1">
    <property type="nucleotide sequence ID" value="NZ_BAABEQ010000008.1"/>
</dbReference>
<gene>
    <name evidence="6" type="ORF">FNH04_13820</name>
</gene>
<evidence type="ECO:0000256" key="2">
    <source>
        <dbReference type="ARBA" id="ARBA00022723"/>
    </source>
</evidence>
<organism evidence="6 7">
    <name type="scientific">Streptomyces phyllanthi</name>
    <dbReference type="NCBI Taxonomy" id="1803180"/>
    <lineage>
        <taxon>Bacteria</taxon>
        <taxon>Bacillati</taxon>
        <taxon>Actinomycetota</taxon>
        <taxon>Actinomycetes</taxon>
        <taxon>Kitasatosporales</taxon>
        <taxon>Streptomycetaceae</taxon>
        <taxon>Streptomyces</taxon>
    </lineage>
</organism>
<proteinExistence type="predicted"/>
<dbReference type="GO" id="GO:0046872">
    <property type="term" value="F:metal ion binding"/>
    <property type="evidence" value="ECO:0007669"/>
    <property type="project" value="UniProtKB-KW"/>
</dbReference>
<evidence type="ECO:0000256" key="3">
    <source>
        <dbReference type="ARBA" id="ARBA00023004"/>
    </source>
</evidence>
<dbReference type="Proteomes" id="UP000326979">
    <property type="component" value="Unassembled WGS sequence"/>
</dbReference>
<keyword evidence="6" id="KW-0560">Oxidoreductase</keyword>
<evidence type="ECO:0000256" key="4">
    <source>
        <dbReference type="ARBA" id="ARBA00023014"/>
    </source>
</evidence>
<dbReference type="PANTHER" id="PTHR21496:SF23">
    <property type="entry name" value="3-PHENYLPROPIONATE_CINNAMIC ACID DIOXYGENASE FERREDOXIN SUBUNIT"/>
    <property type="match status" value="1"/>
</dbReference>
<reference evidence="6 7" key="1">
    <citation type="submission" date="2019-07" db="EMBL/GenBank/DDBJ databases">
        <title>New species of Amycolatopsis and Streptomyces.</title>
        <authorList>
            <person name="Duangmal K."/>
            <person name="Teo W.F.A."/>
            <person name="Lipun K."/>
        </authorList>
    </citation>
    <scope>NUCLEOTIDE SEQUENCE [LARGE SCALE GENOMIC DNA]</scope>
    <source>
        <strain evidence="6 7">TISTR 2346</strain>
    </source>
</reference>